<evidence type="ECO:0000256" key="16">
    <source>
        <dbReference type="ARBA" id="ARBA00048535"/>
    </source>
</evidence>
<keyword evidence="25" id="KW-1185">Reference proteome</keyword>
<evidence type="ECO:0000256" key="11">
    <source>
        <dbReference type="ARBA" id="ARBA00048008"/>
    </source>
</evidence>
<feature type="transmembrane region" description="Helical" evidence="23">
    <location>
        <begin position="247"/>
        <end position="267"/>
    </location>
</feature>
<comment type="similarity">
    <text evidence="1 22">Belongs to the short-chain dehydrogenases/reductases (SDR) family.</text>
</comment>
<dbReference type="PROSITE" id="PS00061">
    <property type="entry name" value="ADH_SHORT"/>
    <property type="match status" value="1"/>
</dbReference>
<comment type="catalytic activity">
    <reaction evidence="10">
        <text>resolvin D1 + NAD(+) = 8-oxoresolvin D1 + NADH + H(+)</text>
        <dbReference type="Rhea" id="RHEA:50124"/>
        <dbReference type="ChEBI" id="CHEBI:15378"/>
        <dbReference type="ChEBI" id="CHEBI:57540"/>
        <dbReference type="ChEBI" id="CHEBI:57945"/>
        <dbReference type="ChEBI" id="CHEBI:132079"/>
        <dbReference type="ChEBI" id="CHEBI:132080"/>
    </reaction>
    <physiologicalReaction direction="left-to-right" evidence="10">
        <dbReference type="Rhea" id="RHEA:50125"/>
    </physiologicalReaction>
</comment>
<dbReference type="GO" id="GO:0016404">
    <property type="term" value="F:15-hydroxyprostaglandin dehydrogenase (NAD+) activity"/>
    <property type="evidence" value="ECO:0007669"/>
    <property type="project" value="UniProtKB-EC"/>
</dbReference>
<comment type="catalytic activity">
    <reaction evidence="14">
        <text>resolvin D1 + NAD(+) = 17-oxoresolvin D1 + NADH + H(+)</text>
        <dbReference type="Rhea" id="RHEA:50128"/>
        <dbReference type="ChEBI" id="CHEBI:15378"/>
        <dbReference type="ChEBI" id="CHEBI:57540"/>
        <dbReference type="ChEBI" id="CHEBI:57945"/>
        <dbReference type="ChEBI" id="CHEBI:132079"/>
        <dbReference type="ChEBI" id="CHEBI:132081"/>
    </reaction>
    <physiologicalReaction direction="left-to-right" evidence="14">
        <dbReference type="Rhea" id="RHEA:50129"/>
    </physiologicalReaction>
</comment>
<accession>A0A553NV37</accession>
<evidence type="ECO:0000256" key="21">
    <source>
        <dbReference type="ARBA" id="ARBA00049188"/>
    </source>
</evidence>
<dbReference type="PANTHER" id="PTHR44229">
    <property type="entry name" value="15-HYDROXYPROSTAGLANDIN DEHYDROGENASE [NAD(+)]"/>
    <property type="match status" value="1"/>
</dbReference>
<protein>
    <recommendedName>
        <fullName evidence="5">15-hydroxyprostaglandin dehydrogenase [NAD(+)]</fullName>
        <ecNumber evidence="3">1.1.1.141</ecNumber>
        <ecNumber evidence="4">1.1.1.232</ecNumber>
    </recommendedName>
    <alternativeName>
        <fullName evidence="7">Eicosanoid/docosanoid dehydrogenase [NAD(+)]</fullName>
    </alternativeName>
    <alternativeName>
        <fullName evidence="6">Prostaglandin dehydrogenase 1</fullName>
    </alternativeName>
</protein>
<evidence type="ECO:0000256" key="8">
    <source>
        <dbReference type="ARBA" id="ARBA00045705"/>
    </source>
</evidence>
<dbReference type="STRING" id="6832.A0A553NV37"/>
<dbReference type="GO" id="GO:0005737">
    <property type="term" value="C:cytoplasm"/>
    <property type="evidence" value="ECO:0007669"/>
    <property type="project" value="TreeGrafter"/>
</dbReference>
<evidence type="ECO:0000256" key="20">
    <source>
        <dbReference type="ARBA" id="ARBA00049151"/>
    </source>
</evidence>
<dbReference type="PRINTS" id="PR00080">
    <property type="entry name" value="SDRFAMILY"/>
</dbReference>
<comment type="catalytic activity">
    <reaction evidence="15">
        <text>resolvin D2 + NAD(+) = 7-oxoresolvin D2 + NADH + H(+)</text>
        <dbReference type="Rhea" id="RHEA:53584"/>
        <dbReference type="ChEBI" id="CHEBI:15378"/>
        <dbReference type="ChEBI" id="CHEBI:57540"/>
        <dbReference type="ChEBI" id="CHEBI:57945"/>
        <dbReference type="ChEBI" id="CHEBI:133367"/>
        <dbReference type="ChEBI" id="CHEBI:137497"/>
    </reaction>
    <physiologicalReaction direction="left-to-right" evidence="15">
        <dbReference type="Rhea" id="RHEA:53585"/>
    </physiologicalReaction>
</comment>
<comment type="catalytic activity">
    <reaction evidence="17">
        <text>prostaglandin A1 + NAD(+) = 15-oxo-prostaglandin A1 + NADH + H(+)</text>
        <dbReference type="Rhea" id="RHEA:41263"/>
        <dbReference type="ChEBI" id="CHEBI:15378"/>
        <dbReference type="ChEBI" id="CHEBI:57398"/>
        <dbReference type="ChEBI" id="CHEBI:57540"/>
        <dbReference type="ChEBI" id="CHEBI:57945"/>
        <dbReference type="ChEBI" id="CHEBI:85072"/>
    </reaction>
    <physiologicalReaction direction="left-to-right" evidence="17">
        <dbReference type="Rhea" id="RHEA:41264"/>
    </physiologicalReaction>
</comment>
<evidence type="ECO:0000256" key="5">
    <source>
        <dbReference type="ARBA" id="ARBA00040276"/>
    </source>
</evidence>
<evidence type="ECO:0000256" key="14">
    <source>
        <dbReference type="ARBA" id="ARBA00048170"/>
    </source>
</evidence>
<evidence type="ECO:0000256" key="12">
    <source>
        <dbReference type="ARBA" id="ARBA00048140"/>
    </source>
</evidence>
<evidence type="ECO:0000256" key="9">
    <source>
        <dbReference type="ARBA" id="ARBA00047325"/>
    </source>
</evidence>
<evidence type="ECO:0000256" key="3">
    <source>
        <dbReference type="ARBA" id="ARBA00038968"/>
    </source>
</evidence>
<gene>
    <name evidence="24" type="ORF">TCAL_12574</name>
</gene>
<comment type="catalytic activity">
    <reaction evidence="18">
        <text>prostaglandin E2 + NAD(+) = 15-oxoprostaglandin E2 + NADH + H(+)</text>
        <dbReference type="Rhea" id="RHEA:11876"/>
        <dbReference type="ChEBI" id="CHEBI:15378"/>
        <dbReference type="ChEBI" id="CHEBI:57400"/>
        <dbReference type="ChEBI" id="CHEBI:57540"/>
        <dbReference type="ChEBI" id="CHEBI:57945"/>
        <dbReference type="ChEBI" id="CHEBI:606564"/>
        <dbReference type="EC" id="1.1.1.141"/>
    </reaction>
    <physiologicalReaction direction="left-to-right" evidence="18">
        <dbReference type="Rhea" id="RHEA:11877"/>
    </physiologicalReaction>
</comment>
<proteinExistence type="inferred from homology"/>
<evidence type="ECO:0000256" key="7">
    <source>
        <dbReference type="ARBA" id="ARBA00042026"/>
    </source>
</evidence>
<evidence type="ECO:0000256" key="4">
    <source>
        <dbReference type="ARBA" id="ARBA00039060"/>
    </source>
</evidence>
<dbReference type="GO" id="GO:0047034">
    <property type="term" value="F:15-hydroxyicosatetraenoate dehydrogenase activity"/>
    <property type="evidence" value="ECO:0007669"/>
    <property type="project" value="UniProtKB-EC"/>
</dbReference>
<comment type="catalytic activity">
    <reaction evidence="20">
        <text>(15S)-hydroxy-(5Z,8Z,11Z,13E)-eicosatetraenoate + NAD(+) = 15-oxo-(5Z,8Z,11Z,13E)-eicosatetraenoate + NADH + H(+)</text>
        <dbReference type="Rhea" id="RHEA:23260"/>
        <dbReference type="ChEBI" id="CHEBI:15378"/>
        <dbReference type="ChEBI" id="CHEBI:57409"/>
        <dbReference type="ChEBI" id="CHEBI:57410"/>
        <dbReference type="ChEBI" id="CHEBI:57540"/>
        <dbReference type="ChEBI" id="CHEBI:57945"/>
        <dbReference type="EC" id="1.1.1.232"/>
    </reaction>
    <physiologicalReaction direction="left-to-right" evidence="20">
        <dbReference type="Rhea" id="RHEA:23261"/>
    </physiologicalReaction>
</comment>
<dbReference type="OrthoDB" id="417891at2759"/>
<evidence type="ECO:0000256" key="10">
    <source>
        <dbReference type="ARBA" id="ARBA00047672"/>
    </source>
</evidence>
<evidence type="ECO:0000256" key="15">
    <source>
        <dbReference type="ARBA" id="ARBA00048393"/>
    </source>
</evidence>
<feature type="transmembrane region" description="Helical" evidence="23">
    <location>
        <begin position="288"/>
        <end position="309"/>
    </location>
</feature>
<keyword evidence="23" id="KW-0472">Membrane</keyword>
<keyword evidence="23" id="KW-0812">Transmembrane</keyword>
<name>A0A553NV37_TIGCA</name>
<evidence type="ECO:0000313" key="25">
    <source>
        <dbReference type="Proteomes" id="UP000318571"/>
    </source>
</evidence>
<dbReference type="Gene3D" id="3.40.50.720">
    <property type="entry name" value="NAD(P)-binding Rossmann-like Domain"/>
    <property type="match status" value="1"/>
</dbReference>
<dbReference type="InterPro" id="IPR002347">
    <property type="entry name" value="SDR_fam"/>
</dbReference>
<evidence type="ECO:0000256" key="1">
    <source>
        <dbReference type="ARBA" id="ARBA00006484"/>
    </source>
</evidence>
<evidence type="ECO:0000256" key="17">
    <source>
        <dbReference type="ARBA" id="ARBA00048611"/>
    </source>
</evidence>
<comment type="catalytic activity">
    <reaction evidence="12">
        <text>15-oxo-(5S,6R)-dihydroxy-(7E,9E,11Z)-eicosatrienoate + NADH + H(+) = (5S,6R,15S)-trihydroxy-(7E,9E,11Z)-eicosatrienoate + NAD(+)</text>
        <dbReference type="Rhea" id="RHEA:41596"/>
        <dbReference type="ChEBI" id="CHEBI:15378"/>
        <dbReference type="ChEBI" id="CHEBI:57540"/>
        <dbReference type="ChEBI" id="CHEBI:57945"/>
        <dbReference type="ChEBI" id="CHEBI:78325"/>
        <dbReference type="ChEBI" id="CHEBI:78329"/>
    </reaction>
    <physiologicalReaction direction="left-to-right" evidence="12">
        <dbReference type="Rhea" id="RHEA:41597"/>
    </physiologicalReaction>
</comment>
<dbReference type="EC" id="1.1.1.141" evidence="3"/>
<dbReference type="PANTHER" id="PTHR44229:SF4">
    <property type="entry name" value="15-HYDROXYPROSTAGLANDIN DEHYDROGENASE [NAD(+)]"/>
    <property type="match status" value="1"/>
</dbReference>
<comment type="catalytic activity">
    <reaction evidence="19">
        <text>resolvin D2 + NAD(+) = 16-oxoresolvin D2 + NADH + H(+)</text>
        <dbReference type="Rhea" id="RHEA:53588"/>
        <dbReference type="ChEBI" id="CHEBI:15378"/>
        <dbReference type="ChEBI" id="CHEBI:57540"/>
        <dbReference type="ChEBI" id="CHEBI:57945"/>
        <dbReference type="ChEBI" id="CHEBI:133367"/>
        <dbReference type="ChEBI" id="CHEBI:137498"/>
    </reaction>
    <physiologicalReaction direction="left-to-right" evidence="19">
        <dbReference type="Rhea" id="RHEA:53589"/>
    </physiologicalReaction>
</comment>
<keyword evidence="2" id="KW-0560">Oxidoreductase</keyword>
<dbReference type="SUPFAM" id="SSF51735">
    <property type="entry name" value="NAD(P)-binding Rossmann-fold domains"/>
    <property type="match status" value="1"/>
</dbReference>
<sequence length="310" mass="33823">MFNLSGKTVLITGSAGGLGKEFAQRILQQGAKVCLTDIKTELGQATEKEFVKAFGADRVHFEVCNVTNADDVLKVWQNACQKFEVDHLDVLVNNAGVMGEKEGWKLCLDINLRGVLNGCTLAMEKMSRANGGRGGVIVNVASILGLFNAQQPKGWAYNTSKSAVVTYSRCVGTAETEAQDGIRILTLCPSVTQTPILDGCTQAELAEMKKNVGGFLQADQVGKAFMTLLQTGQTGSVMSVWKDCPPYYIPDTGMGLFILYTTCAMVMRFVPKSVFDPTNGLKFFPHMTFILVAMLVVWILVAKFSMWLLF</sequence>
<dbReference type="AlphaFoldDB" id="A0A553NV37"/>
<evidence type="ECO:0000256" key="23">
    <source>
        <dbReference type="SAM" id="Phobius"/>
    </source>
</evidence>
<comment type="catalytic activity">
    <reaction evidence="11">
        <text>14-hydroxy-(4Z,7Z,10Z,12E,16Z,19Z)-docosahexaenoate + NAD(+) = 14-oxo-(4Z,7Z,10Z,12E,16Z,19Z)-docosahexaenoate + NADH + H(+)</text>
        <dbReference type="Rhea" id="RHEA:48952"/>
        <dbReference type="ChEBI" id="CHEBI:15378"/>
        <dbReference type="ChEBI" id="CHEBI:57540"/>
        <dbReference type="ChEBI" id="CHEBI:57945"/>
        <dbReference type="ChEBI" id="CHEBI:90866"/>
        <dbReference type="ChEBI" id="CHEBI:90867"/>
    </reaction>
    <physiologicalReaction direction="left-to-right" evidence="11">
        <dbReference type="Rhea" id="RHEA:48953"/>
    </physiologicalReaction>
</comment>
<evidence type="ECO:0000256" key="22">
    <source>
        <dbReference type="RuleBase" id="RU000363"/>
    </source>
</evidence>
<evidence type="ECO:0000256" key="2">
    <source>
        <dbReference type="ARBA" id="ARBA00023002"/>
    </source>
</evidence>
<evidence type="ECO:0000313" key="24">
    <source>
        <dbReference type="EMBL" id="TRY69297.1"/>
    </source>
</evidence>
<comment type="catalytic activity">
    <reaction evidence="13">
        <text>(11R)-hydroxy-(5Z,8Z,12E,14Z)-eicosatetraenoate + NAD(+) = 11-oxo-(5Z,8Z,12E,14Z)-eicosatetraenoate + NADH + H(+)</text>
        <dbReference type="Rhea" id="RHEA:48640"/>
        <dbReference type="ChEBI" id="CHEBI:15378"/>
        <dbReference type="ChEBI" id="CHEBI:57540"/>
        <dbReference type="ChEBI" id="CHEBI:57945"/>
        <dbReference type="ChEBI" id="CHEBI:78836"/>
        <dbReference type="ChEBI" id="CHEBI:90697"/>
    </reaction>
    <physiologicalReaction direction="left-to-right" evidence="13">
        <dbReference type="Rhea" id="RHEA:48641"/>
    </physiologicalReaction>
</comment>
<dbReference type="EC" id="1.1.1.232" evidence="4"/>
<dbReference type="Proteomes" id="UP000318571">
    <property type="component" value="Chromosome 1"/>
</dbReference>
<evidence type="ECO:0000256" key="6">
    <source>
        <dbReference type="ARBA" id="ARBA00041812"/>
    </source>
</evidence>
<evidence type="ECO:0000256" key="13">
    <source>
        <dbReference type="ARBA" id="ARBA00048144"/>
    </source>
</evidence>
<dbReference type="InterPro" id="IPR036291">
    <property type="entry name" value="NAD(P)-bd_dom_sf"/>
</dbReference>
<evidence type="ECO:0000256" key="19">
    <source>
        <dbReference type="ARBA" id="ARBA00048921"/>
    </source>
</evidence>
<comment type="function">
    <text evidence="8">Catalyzes the NAD-dependent dehydrogenation (oxidation) of a broad array of hydroxylated polyunsaturated fatty acids (mainly eicosanoids and docosanoids, including prostaglandins, lipoxins and resolvins), yielding their corresponding keto (oxo) metabolites. Decreases the levels of the pro-proliferative prostaglandins such as prostaglandin E2 (whose activity is increased in cancer because of an increase in the expression of cyclooxygenase 2) and generates oxo-fatty acid products that can profoundly influence cell function by abrogating pro-inflammatory cytokine expression. Converts resolvins E1, D1 and D2 to their oxo products, which represents a mode of resolvin inactivation. Resolvin E1 plays important roles during the resolution phase of acute inflammation, while resolvins D1 and D2 have a unique role in obesity-induced adipose inflammation.</text>
</comment>
<comment type="catalytic activity">
    <reaction evidence="21">
        <text>resolvin E1 + NAD(+) = 18-oxo-resolvin E1 + NADH + H(+)</text>
        <dbReference type="Rhea" id="RHEA:49244"/>
        <dbReference type="ChEBI" id="CHEBI:15378"/>
        <dbReference type="ChEBI" id="CHEBI:57540"/>
        <dbReference type="ChEBI" id="CHEBI:57945"/>
        <dbReference type="ChEBI" id="CHEBI:91000"/>
        <dbReference type="ChEBI" id="CHEBI:91001"/>
    </reaction>
    <physiologicalReaction direction="left-to-right" evidence="21">
        <dbReference type="Rhea" id="RHEA:49245"/>
    </physiologicalReaction>
</comment>
<dbReference type="EMBL" id="VCGU01000010">
    <property type="protein sequence ID" value="TRY69297.1"/>
    <property type="molecule type" value="Genomic_DNA"/>
</dbReference>
<dbReference type="InterPro" id="IPR020904">
    <property type="entry name" value="Sc_DH/Rdtase_CS"/>
</dbReference>
<reference evidence="24 25" key="1">
    <citation type="journal article" date="2018" name="Nat. Ecol. Evol.">
        <title>Genomic signatures of mitonuclear coevolution across populations of Tigriopus californicus.</title>
        <authorList>
            <person name="Barreto F.S."/>
            <person name="Watson E.T."/>
            <person name="Lima T.G."/>
            <person name="Willett C.S."/>
            <person name="Edmands S."/>
            <person name="Li W."/>
            <person name="Burton R.S."/>
        </authorList>
    </citation>
    <scope>NUCLEOTIDE SEQUENCE [LARGE SCALE GENOMIC DNA]</scope>
    <source>
        <strain evidence="24 25">San Diego</strain>
    </source>
</reference>
<comment type="catalytic activity">
    <reaction evidence="16">
        <text>lipoxin A4 + NAD(+) = 15-oxo-(5S,6R)-dihydroxy-(7E,9E,11Z,13E)-eicosatetraenoate + NADH + H(+)</text>
        <dbReference type="Rhea" id="RHEA:41572"/>
        <dbReference type="ChEBI" id="CHEBI:15378"/>
        <dbReference type="ChEBI" id="CHEBI:57540"/>
        <dbReference type="ChEBI" id="CHEBI:57945"/>
        <dbReference type="ChEBI" id="CHEBI:67026"/>
        <dbReference type="ChEBI" id="CHEBI:78311"/>
    </reaction>
    <physiologicalReaction direction="left-to-right" evidence="16">
        <dbReference type="Rhea" id="RHEA:41573"/>
    </physiologicalReaction>
</comment>
<dbReference type="Pfam" id="PF00106">
    <property type="entry name" value="adh_short"/>
    <property type="match status" value="1"/>
</dbReference>
<keyword evidence="23" id="KW-1133">Transmembrane helix</keyword>
<comment type="catalytic activity">
    <reaction evidence="9">
        <text>prostaglandin E1 + NAD(+) = 15-oxoprostaglandin E1 + NADH + H(+)</text>
        <dbReference type="Rhea" id="RHEA:16477"/>
        <dbReference type="ChEBI" id="CHEBI:15378"/>
        <dbReference type="ChEBI" id="CHEBI:57397"/>
        <dbReference type="ChEBI" id="CHEBI:57401"/>
        <dbReference type="ChEBI" id="CHEBI:57540"/>
        <dbReference type="ChEBI" id="CHEBI:57945"/>
    </reaction>
    <physiologicalReaction direction="left-to-right" evidence="9">
        <dbReference type="Rhea" id="RHEA:16478"/>
    </physiologicalReaction>
</comment>
<dbReference type="PRINTS" id="PR00081">
    <property type="entry name" value="GDHRDH"/>
</dbReference>
<dbReference type="OMA" id="VWIADRQ"/>
<comment type="caution">
    <text evidence="24">The sequence shown here is derived from an EMBL/GenBank/DDBJ whole genome shotgun (WGS) entry which is preliminary data.</text>
</comment>
<organism evidence="24 25">
    <name type="scientific">Tigriopus californicus</name>
    <name type="common">Marine copepod</name>
    <dbReference type="NCBI Taxonomy" id="6832"/>
    <lineage>
        <taxon>Eukaryota</taxon>
        <taxon>Metazoa</taxon>
        <taxon>Ecdysozoa</taxon>
        <taxon>Arthropoda</taxon>
        <taxon>Crustacea</taxon>
        <taxon>Multicrustacea</taxon>
        <taxon>Hexanauplia</taxon>
        <taxon>Copepoda</taxon>
        <taxon>Harpacticoida</taxon>
        <taxon>Harpacticidae</taxon>
        <taxon>Tigriopus</taxon>
    </lineage>
</organism>
<evidence type="ECO:0000256" key="18">
    <source>
        <dbReference type="ARBA" id="ARBA00048739"/>
    </source>
</evidence>